<keyword evidence="21" id="KW-1039">Host endosome</keyword>
<keyword evidence="18 28" id="KW-0946">Virion</keyword>
<comment type="subcellular location">
    <molecule>Matrix protein p17</molecule>
    <subcellularLocation>
        <location evidence="28">Virion membrane</location>
        <topology evidence="28">Lipid-anchor</topology>
    </subcellularLocation>
    <subcellularLocation>
        <location evidence="28">Host nucleus</location>
    </subcellularLocation>
    <subcellularLocation>
        <location evidence="28">Host cytoplasm</location>
    </subcellularLocation>
</comment>
<dbReference type="GO" id="GO:0005198">
    <property type="term" value="F:structural molecule activity"/>
    <property type="evidence" value="ECO:0007669"/>
    <property type="project" value="InterPro"/>
</dbReference>
<keyword evidence="23" id="KW-0472">Membrane</keyword>
<dbReference type="FunFam" id="4.10.60.10:FF:000001">
    <property type="entry name" value="Gag polyprotein"/>
    <property type="match status" value="1"/>
</dbReference>
<evidence type="ECO:0000256" key="1">
    <source>
        <dbReference type="ARBA" id="ARBA00004425"/>
    </source>
</evidence>
<feature type="domain" description="CCHC-type" evidence="30">
    <location>
        <begin position="382"/>
        <end position="397"/>
    </location>
</feature>
<keyword evidence="8 28" id="KW-1048">Host nucleus</keyword>
<proteinExistence type="inferred from homology"/>
<dbReference type="Pfam" id="PF00607">
    <property type="entry name" value="Gag_p24"/>
    <property type="match status" value="1"/>
</dbReference>
<dbReference type="SUPFAM" id="SSF57756">
    <property type="entry name" value="Retrovirus zinc finger-like domains"/>
    <property type="match status" value="1"/>
</dbReference>
<keyword evidence="12" id="KW-0519">Myristate</keyword>
<evidence type="ECO:0000256" key="29">
    <source>
        <dbReference type="SAM" id="MobiDB-lite"/>
    </source>
</evidence>
<evidence type="ECO:0000256" key="20">
    <source>
        <dbReference type="ARBA" id="ARBA00022884"/>
    </source>
</evidence>
<gene>
    <name evidence="31" type="primary">gag</name>
</gene>
<dbReference type="InterPro" id="IPR036875">
    <property type="entry name" value="Znf_CCHC_sf"/>
</dbReference>
<evidence type="ECO:0000256" key="18">
    <source>
        <dbReference type="ARBA" id="ARBA00022844"/>
    </source>
</evidence>
<evidence type="ECO:0000256" key="6">
    <source>
        <dbReference type="ARBA" id="ARBA00022553"/>
    </source>
</evidence>
<feature type="domain" description="CCHC-type" evidence="30">
    <location>
        <begin position="404"/>
        <end position="419"/>
    </location>
</feature>
<dbReference type="GO" id="GO:0020002">
    <property type="term" value="C:host cell plasma membrane"/>
    <property type="evidence" value="ECO:0007669"/>
    <property type="project" value="UniProtKB-SubCell"/>
</dbReference>
<evidence type="ECO:0000256" key="25">
    <source>
        <dbReference type="ARBA" id="ARBA00023288"/>
    </source>
</evidence>
<dbReference type="Gene3D" id="1.10.375.10">
    <property type="entry name" value="Human Immunodeficiency Virus Type 1 Capsid Protein"/>
    <property type="match status" value="1"/>
</dbReference>
<dbReference type="GO" id="GO:0072494">
    <property type="term" value="C:host multivesicular body"/>
    <property type="evidence" value="ECO:0007669"/>
    <property type="project" value="UniProtKB-SubCell"/>
</dbReference>
<dbReference type="PROSITE" id="PS50158">
    <property type="entry name" value="ZF_CCHC"/>
    <property type="match status" value="2"/>
</dbReference>
<keyword evidence="4" id="KW-1187">Viral budding via the host ESCRT complexes</keyword>
<keyword evidence="20 28" id="KW-0694">RNA-binding</keyword>
<dbReference type="Pfam" id="PF00540">
    <property type="entry name" value="Gag_p17"/>
    <property type="match status" value="1"/>
</dbReference>
<feature type="region of interest" description="Disordered" evidence="29">
    <location>
        <begin position="428"/>
        <end position="487"/>
    </location>
</feature>
<dbReference type="InterPro" id="IPR001878">
    <property type="entry name" value="Znf_CCHC"/>
</dbReference>
<keyword evidence="25" id="KW-0449">Lipoprotein</keyword>
<evidence type="ECO:0000256" key="16">
    <source>
        <dbReference type="ARBA" id="ARBA00022771"/>
    </source>
</evidence>
<dbReference type="PRINTS" id="PR00234">
    <property type="entry name" value="HIV1MATRIX"/>
</dbReference>
<dbReference type="SMART" id="SM00343">
    <property type="entry name" value="ZnF_C2HC"/>
    <property type="match status" value="2"/>
</dbReference>
<dbReference type="InterPro" id="IPR014817">
    <property type="entry name" value="Gag_p6"/>
</dbReference>
<comment type="PTM">
    <molecule>Gag-Pol polyprotein</molecule>
    <text evidence="28">Specific enzymatic cleavages by the viral protease yield mature proteins.</text>
</comment>
<dbReference type="GO" id="GO:0075523">
    <property type="term" value="P:viral translational frameshifting"/>
    <property type="evidence" value="ECO:0007669"/>
    <property type="project" value="UniProtKB-KW"/>
</dbReference>
<keyword evidence="15" id="KW-0688">Ribosomal frameshifting</keyword>
<evidence type="ECO:0000256" key="22">
    <source>
        <dbReference type="ARBA" id="ARBA00023086"/>
    </source>
</evidence>
<comment type="similarity">
    <text evidence="3">Belongs to the primate lentivirus group gag polyprotein family.</text>
</comment>
<evidence type="ECO:0000256" key="7">
    <source>
        <dbReference type="ARBA" id="ARBA00022561"/>
    </source>
</evidence>
<evidence type="ECO:0000256" key="9">
    <source>
        <dbReference type="ARBA" id="ARBA00022581"/>
    </source>
</evidence>
<dbReference type="InterPro" id="IPR012344">
    <property type="entry name" value="Matrix_HIV/RSV_N"/>
</dbReference>
<evidence type="ECO:0000256" key="13">
    <source>
        <dbReference type="ARBA" id="ARBA00022723"/>
    </source>
</evidence>
<keyword evidence="13 28" id="KW-0479">Metal-binding</keyword>
<dbReference type="Pfam" id="PF19317">
    <property type="entry name" value="Gag_p24_C"/>
    <property type="match status" value="1"/>
</dbReference>
<organism evidence="31">
    <name type="scientific">Human immunodeficiency virus type 1</name>
    <name type="common">HIV-1</name>
    <dbReference type="NCBI Taxonomy" id="11676"/>
    <lineage>
        <taxon>Viruses</taxon>
        <taxon>Riboviria</taxon>
        <taxon>Pararnavirae</taxon>
        <taxon>Artverviricota</taxon>
        <taxon>Revtraviricetes</taxon>
        <taxon>Ortervirales</taxon>
        <taxon>Retroviridae</taxon>
        <taxon>Orthoretrovirinae</taxon>
        <taxon>Lentivirus</taxon>
        <taxon>Lentivirus humimdef1</taxon>
    </lineage>
</organism>
<dbReference type="GO" id="GO:0055036">
    <property type="term" value="C:virion membrane"/>
    <property type="evidence" value="ECO:0007669"/>
    <property type="project" value="UniProtKB-SubCell"/>
</dbReference>
<keyword evidence="16 27" id="KW-0863">Zinc-finger</keyword>
<organismHost>
    <name type="scientific">Homo sapiens</name>
    <name type="common">Human</name>
    <dbReference type="NCBI Taxonomy" id="9606"/>
</organismHost>
<dbReference type="Gene3D" id="4.10.60.10">
    <property type="entry name" value="Zinc finger, CCHC-type"/>
    <property type="match status" value="1"/>
</dbReference>
<evidence type="ECO:0000256" key="11">
    <source>
        <dbReference type="ARBA" id="ARBA00022637"/>
    </source>
</evidence>
<dbReference type="InterPro" id="IPR000071">
    <property type="entry name" value="Lentvrl_matrix_N"/>
</dbReference>
<dbReference type="GO" id="GO:0039702">
    <property type="term" value="P:viral budding via host ESCRT complex"/>
    <property type="evidence" value="ECO:0007669"/>
    <property type="project" value="UniProtKB-KW"/>
</dbReference>
<keyword evidence="7 28" id="KW-0167">Capsid protein</keyword>
<dbReference type="SUPFAM" id="SSF47353">
    <property type="entry name" value="Retrovirus capsid dimerization domain-like"/>
    <property type="match status" value="1"/>
</dbReference>
<keyword evidence="17 28" id="KW-0862">Zinc</keyword>
<evidence type="ECO:0000256" key="24">
    <source>
        <dbReference type="ARBA" id="ARBA00023200"/>
    </source>
</evidence>
<feature type="region of interest" description="Disordered" evidence="29">
    <location>
        <begin position="99"/>
        <end position="121"/>
    </location>
</feature>
<dbReference type="Gene3D" id="1.20.5.760">
    <property type="entry name" value="Single helix bin"/>
    <property type="match status" value="1"/>
</dbReference>
<evidence type="ECO:0000256" key="17">
    <source>
        <dbReference type="ARBA" id="ARBA00022833"/>
    </source>
</evidence>
<evidence type="ECO:0000313" key="31">
    <source>
        <dbReference type="EMBL" id="AMQ24451.1"/>
    </source>
</evidence>
<reference evidence="31" key="1">
    <citation type="journal article" date="2016" name="Virulence">
        <title>First description of two new HIV-1 recombinant forms CRF82_cpx and CRF83_cpx among drug users in Northern Myanmar.</title>
        <authorList>
            <person name="Chen X."/>
            <person name="Ye M."/>
            <person name="Duo L."/>
            <person name="Pang W."/>
            <person name="Smith D."/>
            <person name="Zhang C."/>
            <person name="Zheng Y.T."/>
        </authorList>
    </citation>
    <scope>NUCLEOTIDE SEQUENCE</scope>
    <source>
        <strain evidence="31">MSSDU180</strain>
    </source>
</reference>
<accession>A0A1U8YIU2</accession>
<feature type="non-terminal residue" evidence="31">
    <location>
        <position position="1"/>
    </location>
</feature>
<evidence type="ECO:0000256" key="15">
    <source>
        <dbReference type="ARBA" id="ARBA00022758"/>
    </source>
</evidence>
<dbReference type="GO" id="GO:0042025">
    <property type="term" value="C:host cell nucleus"/>
    <property type="evidence" value="ECO:0007669"/>
    <property type="project" value="UniProtKB-SubCell"/>
</dbReference>
<keyword evidence="11" id="KW-1198">Viral budding</keyword>
<evidence type="ECO:0000256" key="21">
    <source>
        <dbReference type="ARBA" id="ARBA00023046"/>
    </source>
</evidence>
<dbReference type="GO" id="GO:0008270">
    <property type="term" value="F:zinc ion binding"/>
    <property type="evidence" value="ECO:0007669"/>
    <property type="project" value="UniProtKB-KW"/>
</dbReference>
<keyword evidence="5" id="KW-1032">Host cell membrane</keyword>
<name>A0A1U8YIU2_HV1</name>
<dbReference type="Gene3D" id="6.10.250.390">
    <property type="match status" value="1"/>
</dbReference>
<dbReference type="SUPFAM" id="SSF47836">
    <property type="entry name" value="Retroviral matrix proteins"/>
    <property type="match status" value="1"/>
</dbReference>
<evidence type="ECO:0000256" key="28">
    <source>
        <dbReference type="RuleBase" id="RU004487"/>
    </source>
</evidence>
<dbReference type="Pfam" id="PF00098">
    <property type="entry name" value="zf-CCHC"/>
    <property type="match status" value="2"/>
</dbReference>
<dbReference type="PANTHER" id="PTHR40389:SF4">
    <property type="match status" value="1"/>
</dbReference>
<dbReference type="Pfam" id="PF08705">
    <property type="entry name" value="Gag_p6"/>
    <property type="match status" value="1"/>
</dbReference>
<keyword evidence="24 28" id="KW-1035">Host cytoplasm</keyword>
<evidence type="ECO:0000256" key="10">
    <source>
        <dbReference type="ARBA" id="ARBA00022612"/>
    </source>
</evidence>
<keyword evidence="6" id="KW-0597">Phosphoprotein</keyword>
<evidence type="ECO:0000256" key="12">
    <source>
        <dbReference type="ARBA" id="ARBA00022707"/>
    </source>
</evidence>
<dbReference type="FunFam" id="1.10.375.10:FF:000001">
    <property type="entry name" value="Gag polyprotein"/>
    <property type="match status" value="1"/>
</dbReference>
<sequence length="487" mass="54627">LSGGKLDAWEKIRLRPGGKKKYRMKHLVWASRELERFALNPGLLETTEGCQQLIEQLQSTLKTGSEELKSLFNLIVTLWCVHQRIGVKDTKEALDKLEEAQNKSQQKTQQAAADTGNNSKVSQNYPIVQNLQGQMVHQPISPRTLNAWVKVIEEKAFSPEVIPMFTALSEGATPQDLNTMLNTVGGHQAAMQMLKDTINEEAAEWDRLHPAQAGPHPPGQIREPRGSDIAGTTSTLQEQITWMTNNPPIPVGDIYKRWIILGLNKIVRMYSPTSILDIKQGPKEPFRDYVDRFFKTLRAEQATQEVKNWMTDTLLVQNANPDCKTILRALGPGATLEEMMTACQGVGGPSHKARVLAEAMSQTNSNIMMQRGNFKNQRKTVKCFNCGKEGHIARNCRAPRKKGCWKCGKEGHQMKDCTERQANFLGRIWPSHKGRPGNFLQSRPEPTAPPAESFRFEETTPAPKQEPKDRDALTSLRSLFGSDPLSQ</sequence>
<evidence type="ECO:0000256" key="8">
    <source>
        <dbReference type="ARBA" id="ARBA00022562"/>
    </source>
</evidence>
<dbReference type="InterPro" id="IPR010999">
    <property type="entry name" value="Retrovr_matrix"/>
</dbReference>
<evidence type="ECO:0000256" key="27">
    <source>
        <dbReference type="PROSITE-ProRule" id="PRU00047"/>
    </source>
</evidence>
<evidence type="ECO:0000256" key="23">
    <source>
        <dbReference type="ARBA" id="ARBA00023136"/>
    </source>
</evidence>
<dbReference type="InterPro" id="IPR045345">
    <property type="entry name" value="Gag_p24_C"/>
</dbReference>
<dbReference type="Gene3D" id="1.10.1200.30">
    <property type="match status" value="1"/>
</dbReference>
<dbReference type="GO" id="GO:0019013">
    <property type="term" value="C:viral nucleocapsid"/>
    <property type="evidence" value="ECO:0007669"/>
    <property type="project" value="UniProtKB-KW"/>
</dbReference>
<evidence type="ECO:0000256" key="2">
    <source>
        <dbReference type="ARBA" id="ARBA00004560"/>
    </source>
</evidence>
<dbReference type="Gene3D" id="1.10.150.90">
    <property type="entry name" value="Immunodeficiency lentiviruses, gag gene matrix protein p17"/>
    <property type="match status" value="1"/>
</dbReference>
<evidence type="ECO:0000259" key="30">
    <source>
        <dbReference type="PROSITE" id="PS50158"/>
    </source>
</evidence>
<evidence type="ECO:0000256" key="26">
    <source>
        <dbReference type="ARBA" id="ARBA00037826"/>
    </source>
</evidence>
<evidence type="ECO:0000256" key="4">
    <source>
        <dbReference type="ARBA" id="ARBA00022462"/>
    </source>
</evidence>
<keyword evidence="14" id="KW-0677">Repeat</keyword>
<dbReference type="GO" id="GO:0003723">
    <property type="term" value="F:RNA binding"/>
    <property type="evidence" value="ECO:0007669"/>
    <property type="project" value="UniProtKB-KW"/>
</dbReference>
<keyword evidence="9 28" id="KW-0945">Host-virus interaction</keyword>
<dbReference type="InterPro" id="IPR008916">
    <property type="entry name" value="Retrov_capsid_C"/>
</dbReference>
<dbReference type="SUPFAM" id="SSF47943">
    <property type="entry name" value="Retrovirus capsid protein, N-terminal core domain"/>
    <property type="match status" value="1"/>
</dbReference>
<evidence type="ECO:0000256" key="5">
    <source>
        <dbReference type="ARBA" id="ARBA00022511"/>
    </source>
</evidence>
<dbReference type="InterPro" id="IPR050195">
    <property type="entry name" value="Primate_lentivir_Gag_pol-like"/>
</dbReference>
<dbReference type="FunFam" id="1.10.1200.30:FF:000001">
    <property type="entry name" value="Gag polyprotein"/>
    <property type="match status" value="1"/>
</dbReference>
<dbReference type="EMBL" id="KU820834">
    <property type="protein sequence ID" value="AMQ24451.1"/>
    <property type="molecule type" value="Genomic_DNA"/>
</dbReference>
<dbReference type="InterPro" id="IPR008919">
    <property type="entry name" value="Retrov_capsid_N"/>
</dbReference>
<evidence type="ECO:0000256" key="19">
    <source>
        <dbReference type="ARBA" id="ARBA00022870"/>
    </source>
</evidence>
<feature type="compositionally biased region" description="Polar residues" evidence="29">
    <location>
        <begin position="102"/>
        <end position="121"/>
    </location>
</feature>
<keyword evidence="10" id="KW-1188">Viral release from host cell</keyword>
<dbReference type="PANTHER" id="PTHR40389">
    <property type="entry name" value="ENDOGENOUS RETROVIRUS GROUP K MEMBER 24 GAG POLYPROTEIN-RELATED"/>
    <property type="match status" value="1"/>
</dbReference>
<keyword evidence="19" id="KW-1043">Host membrane</keyword>
<comment type="subcellular location">
    <subcellularLocation>
        <location evidence="1">Host cell membrane</location>
        <topology evidence="1">Lipid-anchor</topology>
    </subcellularLocation>
    <subcellularLocation>
        <location evidence="2">Host endosome</location>
        <location evidence="2">Host multivesicular body</location>
    </subcellularLocation>
    <subcellularLocation>
        <location evidence="26">Virion membrane</location>
        <topology evidence="26">Lipid-anchor</topology>
    </subcellularLocation>
    <subcellularLocation>
        <location evidence="28">Virion</location>
    </subcellularLocation>
    <subcellularLocation>
        <location evidence="28">Host cytoplasm</location>
    </subcellularLocation>
    <subcellularLocation>
        <location evidence="28">Host nucleus</location>
    </subcellularLocation>
</comment>
<keyword evidence="22 28" id="KW-0543">Viral nucleoprotein</keyword>
<evidence type="ECO:0000256" key="3">
    <source>
        <dbReference type="ARBA" id="ARBA00008364"/>
    </source>
</evidence>
<protein>
    <recommendedName>
        <fullName evidence="28">Gag polyprotein</fullName>
    </recommendedName>
    <component>
        <recommendedName>
            <fullName evidence="28">Matrix protein p17</fullName>
            <shortName evidence="28">MA</shortName>
        </recommendedName>
    </component>
</protein>
<evidence type="ECO:0000256" key="14">
    <source>
        <dbReference type="ARBA" id="ARBA00022737"/>
    </source>
</evidence>